<evidence type="ECO:0000313" key="2">
    <source>
        <dbReference type="Proteomes" id="UP001185028"/>
    </source>
</evidence>
<dbReference type="EMBL" id="JAVDQH010000018">
    <property type="protein sequence ID" value="MDR6245777.1"/>
    <property type="molecule type" value="Genomic_DNA"/>
</dbReference>
<evidence type="ECO:0000313" key="1">
    <source>
        <dbReference type="EMBL" id="MDR6245777.1"/>
    </source>
</evidence>
<gene>
    <name evidence="1" type="ORF">JOC58_003693</name>
</gene>
<sequence length="132" mass="14841">MFSLIFVLIATACVPPGTESYDASQYETDSEQFDVQLQVIQSNTPAPQESTLLIRNKATQETGEADMKVKIYFRVYDGSIEGQLNQTTIIDVTTIPAPLLNGLDFKAVLVYGDQKEEITFHRVKVARKHFRP</sequence>
<accession>A0ABU1J2P2</accession>
<organism evidence="1 2">
    <name type="scientific">Paenibacillus hunanensis</name>
    <dbReference type="NCBI Taxonomy" id="539262"/>
    <lineage>
        <taxon>Bacteria</taxon>
        <taxon>Bacillati</taxon>
        <taxon>Bacillota</taxon>
        <taxon>Bacilli</taxon>
        <taxon>Bacillales</taxon>
        <taxon>Paenibacillaceae</taxon>
        <taxon>Paenibacillus</taxon>
    </lineage>
</organism>
<name>A0ABU1J2P2_9BACL</name>
<dbReference type="Proteomes" id="UP001185028">
    <property type="component" value="Unassembled WGS sequence"/>
</dbReference>
<protein>
    <submittedName>
        <fullName evidence="1">Uncharacterized protein</fullName>
    </submittedName>
</protein>
<reference evidence="1 2" key="1">
    <citation type="submission" date="2023-07" db="EMBL/GenBank/DDBJ databases">
        <title>Genomic Encyclopedia of Type Strains, Phase IV (KMG-IV): sequencing the most valuable type-strain genomes for metagenomic binning, comparative biology and taxonomic classification.</title>
        <authorList>
            <person name="Goeker M."/>
        </authorList>
    </citation>
    <scope>NUCLEOTIDE SEQUENCE [LARGE SCALE GENOMIC DNA]</scope>
    <source>
        <strain evidence="1 2">DSM 22170</strain>
    </source>
</reference>
<comment type="caution">
    <text evidence="1">The sequence shown here is derived from an EMBL/GenBank/DDBJ whole genome shotgun (WGS) entry which is preliminary data.</text>
</comment>
<dbReference type="RefSeq" id="WP_188776043.1">
    <property type="nucleotide sequence ID" value="NZ_BMMB01000005.1"/>
</dbReference>
<keyword evidence="2" id="KW-1185">Reference proteome</keyword>
<proteinExistence type="predicted"/>